<keyword evidence="10" id="KW-1185">Reference proteome</keyword>
<protein>
    <recommendedName>
        <fullName evidence="8">Enoyl-[acyl-carrier-protein] reductase [NADH]</fullName>
        <ecNumber evidence="8">1.3.1.9</ecNumber>
    </recommendedName>
</protein>
<comment type="similarity">
    <text evidence="2 8">Belongs to the short-chain dehydrogenases/reductases (SDR) family. FabI subfamily.</text>
</comment>
<evidence type="ECO:0000256" key="2">
    <source>
        <dbReference type="ARBA" id="ARBA00009233"/>
    </source>
</evidence>
<sequence length="251" mass="27514">MLTGKKGLIIGLANRDSISFGCAKILKEQGAELILTHRSEKSYEQVQPLANEFSAELYQCDVTDEKSVNTLFSHIQEKWQALDFVIHSLAFAKPHELQGRLVDTSSKGFTQAMDISCHSFVRIAKHAEKLMPHGGALISMSYLGAQKVMENYNMMGPVKAALETSIQYLAVELAEKNIRVYGISPGLMPTRAATGIKDLDQLLKNTERKSPMKRIINKEEVGGLASFLVSDSASGMTGQTLFVDGGYNLVG</sequence>
<dbReference type="EC" id="1.3.1.9" evidence="8"/>
<dbReference type="Proteomes" id="UP000094329">
    <property type="component" value="Unassembled WGS sequence"/>
</dbReference>
<keyword evidence="4" id="KW-0276">Fatty acid metabolism</keyword>
<dbReference type="InterPro" id="IPR002347">
    <property type="entry name" value="SDR_fam"/>
</dbReference>
<evidence type="ECO:0000256" key="3">
    <source>
        <dbReference type="ARBA" id="ARBA00022516"/>
    </source>
</evidence>
<dbReference type="PIRSF" id="PIRSF000094">
    <property type="entry name" value="Enoyl-ACP_rdct"/>
    <property type="match status" value="1"/>
</dbReference>
<gene>
    <name evidence="9" type="ORF">BGC07_09310</name>
</gene>
<evidence type="ECO:0000313" key="9">
    <source>
        <dbReference type="EMBL" id="ODN43075.1"/>
    </source>
</evidence>
<comment type="catalytic activity">
    <reaction evidence="8">
        <text>a 2,3-saturated acyl-[ACP] + NAD(+) = a (2E)-enoyl-[ACP] + NADH + H(+)</text>
        <dbReference type="Rhea" id="RHEA:10240"/>
        <dbReference type="Rhea" id="RHEA-COMP:9925"/>
        <dbReference type="Rhea" id="RHEA-COMP:9926"/>
        <dbReference type="ChEBI" id="CHEBI:15378"/>
        <dbReference type="ChEBI" id="CHEBI:57540"/>
        <dbReference type="ChEBI" id="CHEBI:57945"/>
        <dbReference type="ChEBI" id="CHEBI:78784"/>
        <dbReference type="ChEBI" id="CHEBI:78785"/>
        <dbReference type="EC" id="1.3.1.9"/>
    </reaction>
</comment>
<keyword evidence="3 8" id="KW-0444">Lipid biosynthesis</keyword>
<keyword evidence="7 8" id="KW-0275">Fatty acid biosynthesis</keyword>
<dbReference type="PRINTS" id="PR00081">
    <property type="entry name" value="GDHRDH"/>
</dbReference>
<evidence type="ECO:0000256" key="4">
    <source>
        <dbReference type="ARBA" id="ARBA00022832"/>
    </source>
</evidence>
<dbReference type="InterPro" id="IPR014358">
    <property type="entry name" value="Enoyl-ACP_Rdtase_NADH"/>
</dbReference>
<dbReference type="PANTHER" id="PTHR43159">
    <property type="entry name" value="ENOYL-[ACYL-CARRIER-PROTEIN] REDUCTASE"/>
    <property type="match status" value="1"/>
</dbReference>
<proteinExistence type="inferred from homology"/>
<comment type="caution">
    <text evidence="9">The sequence shown here is derived from an EMBL/GenBank/DDBJ whole genome shotgun (WGS) entry which is preliminary data.</text>
</comment>
<dbReference type="Pfam" id="PF13561">
    <property type="entry name" value="adh_short_C2"/>
    <property type="match status" value="1"/>
</dbReference>
<dbReference type="PANTHER" id="PTHR43159:SF2">
    <property type="entry name" value="ENOYL-[ACYL-CARRIER-PROTEIN] REDUCTASE [NADH], CHLOROPLASTIC"/>
    <property type="match status" value="1"/>
</dbReference>
<comment type="pathway">
    <text evidence="1">Lipid metabolism; fatty acid biosynthesis.</text>
</comment>
<evidence type="ECO:0000256" key="5">
    <source>
        <dbReference type="ARBA" id="ARBA00023002"/>
    </source>
</evidence>
<dbReference type="Gene3D" id="1.10.8.400">
    <property type="entry name" value="Enoyl acyl carrier protein reductase"/>
    <property type="match status" value="1"/>
</dbReference>
<keyword evidence="6" id="KW-0443">Lipid metabolism</keyword>
<evidence type="ECO:0000256" key="8">
    <source>
        <dbReference type="PIRNR" id="PIRNR000094"/>
    </source>
</evidence>
<evidence type="ECO:0000256" key="7">
    <source>
        <dbReference type="ARBA" id="ARBA00023160"/>
    </source>
</evidence>
<evidence type="ECO:0000313" key="10">
    <source>
        <dbReference type="Proteomes" id="UP000094329"/>
    </source>
</evidence>
<evidence type="ECO:0000256" key="1">
    <source>
        <dbReference type="ARBA" id="ARBA00005194"/>
    </source>
</evidence>
<dbReference type="InterPro" id="IPR036291">
    <property type="entry name" value="NAD(P)-bd_dom_sf"/>
</dbReference>
<accession>A0ABX3A6K6</accession>
<evidence type="ECO:0000256" key="6">
    <source>
        <dbReference type="ARBA" id="ARBA00023098"/>
    </source>
</evidence>
<dbReference type="CDD" id="cd05372">
    <property type="entry name" value="ENR_SDR"/>
    <property type="match status" value="1"/>
</dbReference>
<keyword evidence="5 8" id="KW-0560">Oxidoreductase</keyword>
<dbReference type="Gene3D" id="3.40.50.720">
    <property type="entry name" value="NAD(P)-binding Rossmann-like Domain"/>
    <property type="match status" value="1"/>
</dbReference>
<dbReference type="EMBL" id="MDTU01000001">
    <property type="protein sequence ID" value="ODN43075.1"/>
    <property type="molecule type" value="Genomic_DNA"/>
</dbReference>
<name>A0ABX3A6K6_9GAMM</name>
<organism evidence="9 10">
    <name type="scientific">Piscirickettsia litoralis</name>
    <dbReference type="NCBI Taxonomy" id="1891921"/>
    <lineage>
        <taxon>Bacteria</taxon>
        <taxon>Pseudomonadati</taxon>
        <taxon>Pseudomonadota</taxon>
        <taxon>Gammaproteobacteria</taxon>
        <taxon>Thiotrichales</taxon>
        <taxon>Piscirickettsiaceae</taxon>
        <taxon>Piscirickettsia</taxon>
    </lineage>
</organism>
<dbReference type="SUPFAM" id="SSF51735">
    <property type="entry name" value="NAD(P)-binding Rossmann-fold domains"/>
    <property type="match status" value="1"/>
</dbReference>
<keyword evidence="8" id="KW-0520">NAD</keyword>
<dbReference type="NCBIfam" id="NF005717">
    <property type="entry name" value="PRK07533.1"/>
    <property type="match status" value="1"/>
</dbReference>
<dbReference type="RefSeq" id="WP_069312873.1">
    <property type="nucleotide sequence ID" value="NZ_MDTU01000001.1"/>
</dbReference>
<reference evidence="9 10" key="1">
    <citation type="submission" date="2016-08" db="EMBL/GenBank/DDBJ databases">
        <title>Draft genome sequence of Candidatus Piscirickettsia litoralis, from seawater.</title>
        <authorList>
            <person name="Wan X."/>
            <person name="Lee A.J."/>
            <person name="Hou S."/>
            <person name="Donachie S.P."/>
        </authorList>
    </citation>
    <scope>NUCLEOTIDE SEQUENCE [LARGE SCALE GENOMIC DNA]</scope>
    <source>
        <strain evidence="9 10">Y2</strain>
    </source>
</reference>